<protein>
    <submittedName>
        <fullName evidence="2">Uncharacterized protein</fullName>
    </submittedName>
</protein>
<sequence>MSKATMCLAFLAAGLAVSLAKPADIVARVPSDYYYGTKWVLFRDDSIPDPPHNVIQAENGVQVLPTFRHQKQQQPQYQSYSYVSQAPVHVAQPVHVTAAPVHVQHSPVHVPLQLPVQPAHFRVQSSSFHVTPVPAHFQSHNFHVTQSPVHLVPAVHVTTSAPAHFDSEVVENSNLGGQRPQHQFGQNQVAQQQHQFDQQYQRKAQEIARKSPVVTKVSSFGVTAVPHGAVHVTSPAYFDYLRKKKSA</sequence>
<feature type="signal peptide" evidence="1">
    <location>
        <begin position="1"/>
        <end position="20"/>
    </location>
</feature>
<comment type="caution">
    <text evidence="2">The sequence shown here is derived from an EMBL/GenBank/DDBJ whole genome shotgun (WGS) entry which is preliminary data.</text>
</comment>
<evidence type="ECO:0000313" key="2">
    <source>
        <dbReference type="EMBL" id="OXU24939.1"/>
    </source>
</evidence>
<gene>
    <name evidence="2" type="ORF">TSAR_006163</name>
</gene>
<accession>A0A232F342</accession>
<proteinExistence type="predicted"/>
<dbReference type="EMBL" id="NNAY01001160">
    <property type="protein sequence ID" value="OXU24939.1"/>
    <property type="molecule type" value="Genomic_DNA"/>
</dbReference>
<dbReference type="AlphaFoldDB" id="A0A232F342"/>
<keyword evidence="1" id="KW-0732">Signal</keyword>
<feature type="chain" id="PRO_5012963531" evidence="1">
    <location>
        <begin position="21"/>
        <end position="247"/>
    </location>
</feature>
<name>A0A232F342_9HYME</name>
<dbReference type="Proteomes" id="UP000215335">
    <property type="component" value="Unassembled WGS sequence"/>
</dbReference>
<organism evidence="2 3">
    <name type="scientific">Trichomalopsis sarcophagae</name>
    <dbReference type="NCBI Taxonomy" id="543379"/>
    <lineage>
        <taxon>Eukaryota</taxon>
        <taxon>Metazoa</taxon>
        <taxon>Ecdysozoa</taxon>
        <taxon>Arthropoda</taxon>
        <taxon>Hexapoda</taxon>
        <taxon>Insecta</taxon>
        <taxon>Pterygota</taxon>
        <taxon>Neoptera</taxon>
        <taxon>Endopterygota</taxon>
        <taxon>Hymenoptera</taxon>
        <taxon>Apocrita</taxon>
        <taxon>Proctotrupomorpha</taxon>
        <taxon>Chalcidoidea</taxon>
        <taxon>Pteromalidae</taxon>
        <taxon>Pteromalinae</taxon>
        <taxon>Trichomalopsis</taxon>
    </lineage>
</organism>
<evidence type="ECO:0000313" key="3">
    <source>
        <dbReference type="Proteomes" id="UP000215335"/>
    </source>
</evidence>
<reference evidence="2 3" key="1">
    <citation type="journal article" date="2017" name="Curr. Biol.">
        <title>The Evolution of Venom by Co-option of Single-Copy Genes.</title>
        <authorList>
            <person name="Martinson E.O."/>
            <person name="Mrinalini"/>
            <person name="Kelkar Y.D."/>
            <person name="Chang C.H."/>
            <person name="Werren J.H."/>
        </authorList>
    </citation>
    <scope>NUCLEOTIDE SEQUENCE [LARGE SCALE GENOMIC DNA]</scope>
    <source>
        <strain evidence="2 3">Alberta</strain>
        <tissue evidence="2">Whole body</tissue>
    </source>
</reference>
<keyword evidence="3" id="KW-1185">Reference proteome</keyword>
<evidence type="ECO:0000256" key="1">
    <source>
        <dbReference type="SAM" id="SignalP"/>
    </source>
</evidence>